<evidence type="ECO:0000259" key="5">
    <source>
        <dbReference type="PROSITE" id="PS50977"/>
    </source>
</evidence>
<reference evidence="6 7" key="1">
    <citation type="submission" date="2019-02" db="EMBL/GenBank/DDBJ databases">
        <title>Sequencing the genomes of 1000 actinobacteria strains.</title>
        <authorList>
            <person name="Klenk H.-P."/>
        </authorList>
    </citation>
    <scope>NUCLEOTIDE SEQUENCE [LARGE SCALE GENOMIC DNA]</scope>
    <source>
        <strain evidence="6 7">DSM 18319</strain>
    </source>
</reference>
<keyword evidence="7" id="KW-1185">Reference proteome</keyword>
<feature type="domain" description="HTH tetR-type" evidence="5">
    <location>
        <begin position="15"/>
        <end position="75"/>
    </location>
</feature>
<dbReference type="SUPFAM" id="SSF46689">
    <property type="entry name" value="Homeodomain-like"/>
    <property type="match status" value="1"/>
</dbReference>
<dbReference type="Proteomes" id="UP000291483">
    <property type="component" value="Unassembled WGS sequence"/>
</dbReference>
<dbReference type="RefSeq" id="WP_130505096.1">
    <property type="nucleotide sequence ID" value="NZ_SHLC01000001.1"/>
</dbReference>
<dbReference type="PROSITE" id="PS50977">
    <property type="entry name" value="HTH_TETR_2"/>
    <property type="match status" value="1"/>
</dbReference>
<evidence type="ECO:0000313" key="6">
    <source>
        <dbReference type="EMBL" id="RZU64625.1"/>
    </source>
</evidence>
<dbReference type="PRINTS" id="PR00455">
    <property type="entry name" value="HTHTETR"/>
</dbReference>
<name>A0A4Q8AL60_9MICO</name>
<dbReference type="InterPro" id="IPR009057">
    <property type="entry name" value="Homeodomain-like_sf"/>
</dbReference>
<evidence type="ECO:0000256" key="1">
    <source>
        <dbReference type="ARBA" id="ARBA00023015"/>
    </source>
</evidence>
<proteinExistence type="predicted"/>
<dbReference type="AlphaFoldDB" id="A0A4Q8AL60"/>
<protein>
    <submittedName>
        <fullName evidence="6">TetR family transcriptional regulator</fullName>
    </submittedName>
</protein>
<dbReference type="OrthoDB" id="3766519at2"/>
<dbReference type="Gene3D" id="1.10.357.10">
    <property type="entry name" value="Tetracycline Repressor, domain 2"/>
    <property type="match status" value="1"/>
</dbReference>
<dbReference type="Pfam" id="PF00440">
    <property type="entry name" value="TetR_N"/>
    <property type="match status" value="1"/>
</dbReference>
<accession>A0A4Q8AL60</accession>
<dbReference type="GO" id="GO:0000976">
    <property type="term" value="F:transcription cis-regulatory region binding"/>
    <property type="evidence" value="ECO:0007669"/>
    <property type="project" value="TreeGrafter"/>
</dbReference>
<evidence type="ECO:0000313" key="7">
    <source>
        <dbReference type="Proteomes" id="UP000291483"/>
    </source>
</evidence>
<keyword evidence="2 4" id="KW-0238">DNA-binding</keyword>
<keyword evidence="1" id="KW-0805">Transcription regulation</keyword>
<dbReference type="GO" id="GO:0003700">
    <property type="term" value="F:DNA-binding transcription factor activity"/>
    <property type="evidence" value="ECO:0007669"/>
    <property type="project" value="TreeGrafter"/>
</dbReference>
<evidence type="ECO:0000256" key="4">
    <source>
        <dbReference type="PROSITE-ProRule" id="PRU00335"/>
    </source>
</evidence>
<gene>
    <name evidence="6" type="ORF">EV379_0928</name>
</gene>
<dbReference type="PANTHER" id="PTHR30055">
    <property type="entry name" value="HTH-TYPE TRANSCRIPTIONAL REGULATOR RUTR"/>
    <property type="match status" value="1"/>
</dbReference>
<organism evidence="6 7">
    <name type="scientific">Microterricola gilva</name>
    <dbReference type="NCBI Taxonomy" id="393267"/>
    <lineage>
        <taxon>Bacteria</taxon>
        <taxon>Bacillati</taxon>
        <taxon>Actinomycetota</taxon>
        <taxon>Actinomycetes</taxon>
        <taxon>Micrococcales</taxon>
        <taxon>Microbacteriaceae</taxon>
        <taxon>Microterricola</taxon>
    </lineage>
</organism>
<dbReference type="InterPro" id="IPR050109">
    <property type="entry name" value="HTH-type_TetR-like_transc_reg"/>
</dbReference>
<dbReference type="EMBL" id="SHLC01000001">
    <property type="protein sequence ID" value="RZU64625.1"/>
    <property type="molecule type" value="Genomic_DNA"/>
</dbReference>
<comment type="caution">
    <text evidence="6">The sequence shown here is derived from an EMBL/GenBank/DDBJ whole genome shotgun (WGS) entry which is preliminary data.</text>
</comment>
<feature type="DNA-binding region" description="H-T-H motif" evidence="4">
    <location>
        <begin position="38"/>
        <end position="57"/>
    </location>
</feature>
<sequence length="202" mass="21508">MPSVDADSANASTRPKASDELRTIALEQFASTGFSGTSLQQIADEAGYSKSSVLYHYANKEALLEAAIGPAIDRLGALLARFTERGPSLEARGLFVEDFIDFLLDYRLEVYTFINQGSSLRGIPVIDRANAFILELSNTICDENASTEDKVRFGVALGGAAYSLVAGMAFLDGEDLGPVDEVRAALIKLVGELLAPVSIPSA</sequence>
<dbReference type="PANTHER" id="PTHR30055:SF234">
    <property type="entry name" value="HTH-TYPE TRANSCRIPTIONAL REGULATOR BETI"/>
    <property type="match status" value="1"/>
</dbReference>
<keyword evidence="3" id="KW-0804">Transcription</keyword>
<evidence type="ECO:0000256" key="3">
    <source>
        <dbReference type="ARBA" id="ARBA00023163"/>
    </source>
</evidence>
<evidence type="ECO:0000256" key="2">
    <source>
        <dbReference type="ARBA" id="ARBA00023125"/>
    </source>
</evidence>
<dbReference type="InterPro" id="IPR001647">
    <property type="entry name" value="HTH_TetR"/>
</dbReference>